<gene>
    <name evidence="2" type="ORF">SAMN05445060_1587</name>
</gene>
<proteinExistence type="predicted"/>
<reference evidence="2 3" key="1">
    <citation type="submission" date="2017-01" db="EMBL/GenBank/DDBJ databases">
        <authorList>
            <person name="Mah S.A."/>
            <person name="Swanson W.J."/>
            <person name="Moy G.W."/>
            <person name="Vacquier V.D."/>
        </authorList>
    </citation>
    <scope>NUCLEOTIDE SEQUENCE [LARGE SCALE GENOMIC DNA]</scope>
    <source>
        <strain evidence="2 3">CPCC 203464</strain>
    </source>
</reference>
<dbReference type="InterPro" id="IPR018713">
    <property type="entry name" value="MPAB/Lcp_cat_dom"/>
</dbReference>
<dbReference type="OrthoDB" id="3456672at2"/>
<dbReference type="RefSeq" id="WP_076478123.1">
    <property type="nucleotide sequence ID" value="NZ_FTNT01000003.1"/>
</dbReference>
<protein>
    <submittedName>
        <fullName evidence="2">Uncharacterized conserved protein, DUF2236 family</fullName>
    </submittedName>
</protein>
<dbReference type="PANTHER" id="PTHR36151">
    <property type="entry name" value="BLR2777 PROTEIN"/>
    <property type="match status" value="1"/>
</dbReference>
<dbReference type="AlphaFoldDB" id="A0A1N7ER01"/>
<feature type="domain" description="ER-bound oxygenase mpaB/mpaB'/Rubber oxygenase catalytic" evidence="1">
    <location>
        <begin position="31"/>
        <end position="269"/>
    </location>
</feature>
<evidence type="ECO:0000313" key="2">
    <source>
        <dbReference type="EMBL" id="SIR90474.1"/>
    </source>
</evidence>
<accession>A0A1N7ER01</accession>
<dbReference type="Proteomes" id="UP000186218">
    <property type="component" value="Unassembled WGS sequence"/>
</dbReference>
<keyword evidence="3" id="KW-1185">Reference proteome</keyword>
<dbReference type="PANTHER" id="PTHR36151:SF3">
    <property type="entry name" value="ER-BOUND OXYGENASE MPAB_MPAB'_RUBBER OXYGENASE CATALYTIC DOMAIN-CONTAINING PROTEIN"/>
    <property type="match status" value="1"/>
</dbReference>
<evidence type="ECO:0000259" key="1">
    <source>
        <dbReference type="Pfam" id="PF09995"/>
    </source>
</evidence>
<dbReference type="GO" id="GO:0016491">
    <property type="term" value="F:oxidoreductase activity"/>
    <property type="evidence" value="ECO:0007669"/>
    <property type="project" value="InterPro"/>
</dbReference>
<dbReference type="Pfam" id="PF09995">
    <property type="entry name" value="MPAB_Lcp_cat"/>
    <property type="match status" value="1"/>
</dbReference>
<sequence length="317" mass="36013">MTSVNPRSGGFSPTRADRRPELLVTGSPVRRVLAEPLIPLYGLPGFLLPLMHPATAAATLTHDKVFADPGADVFDFVRRLRDTLEMISGVAHAGDEADHVAYAMRELHRPMKGEDTRGSTYHAWTRDIWTWNWAAITASYLQGFAKLRGWPSQQFRDDAYLGFIEVGRRFGVLGMPDSYDEFVATWPAERDRVADPRNDGVRILIGLTRAEGMPAPATLRWLPLPVWAVISAPIRHFLRVAVMIGLLPEERDMIGFGERPSDRLSERIHLAFWRMVLPREISYRIGLAWMSTRARWSRPAWRKRFSAEALTSRREIA</sequence>
<dbReference type="EMBL" id="FTNT01000003">
    <property type="protein sequence ID" value="SIR90474.1"/>
    <property type="molecule type" value="Genomic_DNA"/>
</dbReference>
<name>A0A1N7ER01_9NOCA</name>
<organism evidence="2 3">
    <name type="scientific">Williamsia sterculiae</name>
    <dbReference type="NCBI Taxonomy" id="1344003"/>
    <lineage>
        <taxon>Bacteria</taxon>
        <taxon>Bacillati</taxon>
        <taxon>Actinomycetota</taxon>
        <taxon>Actinomycetes</taxon>
        <taxon>Mycobacteriales</taxon>
        <taxon>Nocardiaceae</taxon>
        <taxon>Williamsia</taxon>
    </lineage>
</organism>
<evidence type="ECO:0000313" key="3">
    <source>
        <dbReference type="Proteomes" id="UP000186218"/>
    </source>
</evidence>
<dbReference type="STRING" id="1344003.SAMN05445060_1587"/>